<dbReference type="AlphaFoldDB" id="A0A1F8H0K0"/>
<comment type="caution">
    <text evidence="4">The sequence shown here is derived from an EMBL/GenBank/DDBJ whole genome shotgun (WGS) entry which is preliminary data.</text>
</comment>
<evidence type="ECO:0000313" key="5">
    <source>
        <dbReference type="Proteomes" id="UP000177111"/>
    </source>
</evidence>
<dbReference type="GO" id="GO:0008168">
    <property type="term" value="F:methyltransferase activity"/>
    <property type="evidence" value="ECO:0007669"/>
    <property type="project" value="UniProtKB-KW"/>
</dbReference>
<gene>
    <name evidence="4" type="ORF">A3I96_02825</name>
</gene>
<reference evidence="4 5" key="1">
    <citation type="journal article" date="2016" name="Nat. Commun.">
        <title>Thousands of microbial genomes shed light on interconnected biogeochemical processes in an aquifer system.</title>
        <authorList>
            <person name="Anantharaman K."/>
            <person name="Brown C.T."/>
            <person name="Hug L.A."/>
            <person name="Sharon I."/>
            <person name="Castelle C.J."/>
            <person name="Probst A.J."/>
            <person name="Thomas B.C."/>
            <person name="Singh A."/>
            <person name="Wilkins M.J."/>
            <person name="Karaoz U."/>
            <person name="Brodie E.L."/>
            <person name="Williams K.H."/>
            <person name="Hubbard S.S."/>
            <person name="Banfield J.F."/>
        </authorList>
    </citation>
    <scope>NUCLEOTIDE SEQUENCE [LARGE SCALE GENOMIC DNA]</scope>
</reference>
<dbReference type="EMBL" id="MGKT01000005">
    <property type="protein sequence ID" value="OGN31205.1"/>
    <property type="molecule type" value="Genomic_DNA"/>
</dbReference>
<proteinExistence type="predicted"/>
<dbReference type="PANTHER" id="PTHR43861">
    <property type="entry name" value="TRANS-ACONITATE 2-METHYLTRANSFERASE-RELATED"/>
    <property type="match status" value="1"/>
</dbReference>
<accession>A0A1F8H0K0</accession>
<dbReference type="Proteomes" id="UP000177111">
    <property type="component" value="Unassembled WGS sequence"/>
</dbReference>
<protein>
    <recommendedName>
        <fullName evidence="3">Methyltransferase domain-containing protein</fullName>
    </recommendedName>
</protein>
<evidence type="ECO:0000313" key="4">
    <source>
        <dbReference type="EMBL" id="OGN31205.1"/>
    </source>
</evidence>
<keyword evidence="1" id="KW-0489">Methyltransferase</keyword>
<dbReference type="SUPFAM" id="SSF53335">
    <property type="entry name" value="S-adenosyl-L-methionine-dependent methyltransferases"/>
    <property type="match status" value="1"/>
</dbReference>
<dbReference type="GO" id="GO:0032259">
    <property type="term" value="P:methylation"/>
    <property type="evidence" value="ECO:0007669"/>
    <property type="project" value="UniProtKB-KW"/>
</dbReference>
<keyword evidence="2" id="KW-0808">Transferase</keyword>
<dbReference type="CDD" id="cd02440">
    <property type="entry name" value="AdoMet_MTases"/>
    <property type="match status" value="1"/>
</dbReference>
<dbReference type="Pfam" id="PF13649">
    <property type="entry name" value="Methyltransf_25"/>
    <property type="match status" value="1"/>
</dbReference>
<dbReference type="InterPro" id="IPR041698">
    <property type="entry name" value="Methyltransf_25"/>
</dbReference>
<evidence type="ECO:0000259" key="3">
    <source>
        <dbReference type="Pfam" id="PF13649"/>
    </source>
</evidence>
<name>A0A1F8H0K0_9BACT</name>
<evidence type="ECO:0000256" key="1">
    <source>
        <dbReference type="ARBA" id="ARBA00022603"/>
    </source>
</evidence>
<evidence type="ECO:0000256" key="2">
    <source>
        <dbReference type="ARBA" id="ARBA00022679"/>
    </source>
</evidence>
<sequence>MVKADFLSLSAEEKKTIESYDRIADKWNDVNPAHWRDEFWYIFTERLKGKLILDVGCGTGRDAKMLTEDGFRCVGVDLSFAMLAKGKEILGAEIAKGRAFLMRSNILAIPLRSKMFDGFVCFTTLMHLPRFKTLPALKEIRRVLKHGAIGYISIPYGTMSGMYNGRSEKFGNDRPVLVNSWLPPDFDDLLRQVSFGFIAYERVGDILHYIVRRN</sequence>
<organism evidence="4 5">
    <name type="scientific">Candidatus Yanofskybacteria bacterium RIFCSPLOWO2_02_FULL_44_18</name>
    <dbReference type="NCBI Taxonomy" id="1802705"/>
    <lineage>
        <taxon>Bacteria</taxon>
        <taxon>Candidatus Yanofskyibacteriota</taxon>
    </lineage>
</organism>
<dbReference type="Gene3D" id="3.40.50.150">
    <property type="entry name" value="Vaccinia Virus protein VP39"/>
    <property type="match status" value="1"/>
</dbReference>
<dbReference type="PANTHER" id="PTHR43861:SF1">
    <property type="entry name" value="TRANS-ACONITATE 2-METHYLTRANSFERASE"/>
    <property type="match status" value="1"/>
</dbReference>
<dbReference type="InterPro" id="IPR029063">
    <property type="entry name" value="SAM-dependent_MTases_sf"/>
</dbReference>
<feature type="domain" description="Methyltransferase" evidence="3">
    <location>
        <begin position="52"/>
        <end position="147"/>
    </location>
</feature>